<evidence type="ECO:0000313" key="2">
    <source>
        <dbReference type="EMBL" id="OPC81828.1"/>
    </source>
</evidence>
<dbReference type="EMBL" id="MWQN01000001">
    <property type="protein sequence ID" value="OPC81828.1"/>
    <property type="molecule type" value="Genomic_DNA"/>
</dbReference>
<organism evidence="2 3">
    <name type="scientific">Embleya scabrispora</name>
    <dbReference type="NCBI Taxonomy" id="159449"/>
    <lineage>
        <taxon>Bacteria</taxon>
        <taxon>Bacillati</taxon>
        <taxon>Actinomycetota</taxon>
        <taxon>Actinomycetes</taxon>
        <taxon>Kitasatosporales</taxon>
        <taxon>Streptomycetaceae</taxon>
        <taxon>Embleya</taxon>
    </lineage>
</organism>
<gene>
    <name evidence="2" type="ORF">B4N89_13570</name>
</gene>
<proteinExistence type="predicted"/>
<reference evidence="2 3" key="1">
    <citation type="submission" date="2017-03" db="EMBL/GenBank/DDBJ databases">
        <title>Draft genome sequence of Streptomyces scabrisporus NF3, endophyte isolated from Amphipterygium adstringens.</title>
        <authorList>
            <person name="Vazquez M."/>
            <person name="Ceapa C.D."/>
            <person name="Rodriguez Luna D."/>
            <person name="Sanchez Esquivel S."/>
        </authorList>
    </citation>
    <scope>NUCLEOTIDE SEQUENCE [LARGE SCALE GENOMIC DNA]</scope>
    <source>
        <strain evidence="2 3">NF3</strain>
    </source>
</reference>
<dbReference type="STRING" id="159449.B4N89_13570"/>
<sequence>MTRLTIGPRKPTGAWPVYRQIPGRFGPVSVHDGWVTTWTRRIGSQVYAFYHSATASEGLHVSARPHDGTDGAQHDIHIPPTT</sequence>
<dbReference type="Proteomes" id="UP000190037">
    <property type="component" value="Unassembled WGS sequence"/>
</dbReference>
<evidence type="ECO:0000256" key="1">
    <source>
        <dbReference type="SAM" id="MobiDB-lite"/>
    </source>
</evidence>
<accession>A0A1T3NYC3</accession>
<dbReference type="RefSeq" id="WP_078976100.1">
    <property type="nucleotide sequence ID" value="NZ_MWQN01000001.1"/>
</dbReference>
<comment type="caution">
    <text evidence="2">The sequence shown here is derived from an EMBL/GenBank/DDBJ whole genome shotgun (WGS) entry which is preliminary data.</text>
</comment>
<feature type="compositionally biased region" description="Basic and acidic residues" evidence="1">
    <location>
        <begin position="64"/>
        <end position="82"/>
    </location>
</feature>
<name>A0A1T3NYC3_9ACTN</name>
<protein>
    <submittedName>
        <fullName evidence="2">Uncharacterized protein</fullName>
    </submittedName>
</protein>
<keyword evidence="3" id="KW-1185">Reference proteome</keyword>
<evidence type="ECO:0000313" key="3">
    <source>
        <dbReference type="Proteomes" id="UP000190037"/>
    </source>
</evidence>
<feature type="region of interest" description="Disordered" evidence="1">
    <location>
        <begin position="60"/>
        <end position="82"/>
    </location>
</feature>
<dbReference type="AlphaFoldDB" id="A0A1T3NYC3"/>